<evidence type="ECO:0000313" key="3">
    <source>
        <dbReference type="Proteomes" id="UP001153069"/>
    </source>
</evidence>
<dbReference type="AlphaFoldDB" id="A0A9N8DUC7"/>
<organism evidence="2 3">
    <name type="scientific">Seminavis robusta</name>
    <dbReference type="NCBI Taxonomy" id="568900"/>
    <lineage>
        <taxon>Eukaryota</taxon>
        <taxon>Sar</taxon>
        <taxon>Stramenopiles</taxon>
        <taxon>Ochrophyta</taxon>
        <taxon>Bacillariophyta</taxon>
        <taxon>Bacillariophyceae</taxon>
        <taxon>Bacillariophycidae</taxon>
        <taxon>Naviculales</taxon>
        <taxon>Naviculaceae</taxon>
        <taxon>Seminavis</taxon>
    </lineage>
</organism>
<dbReference type="EMBL" id="CAICTM010000296">
    <property type="protein sequence ID" value="CAB9507209.1"/>
    <property type="molecule type" value="Genomic_DNA"/>
</dbReference>
<gene>
    <name evidence="2" type="ORF">SEMRO_297_G110870.1</name>
</gene>
<evidence type="ECO:0000313" key="2">
    <source>
        <dbReference type="EMBL" id="CAB9507209.1"/>
    </source>
</evidence>
<feature type="coiled-coil region" evidence="1">
    <location>
        <begin position="137"/>
        <end position="164"/>
    </location>
</feature>
<comment type="caution">
    <text evidence="2">The sequence shown here is derived from an EMBL/GenBank/DDBJ whole genome shotgun (WGS) entry which is preliminary data.</text>
</comment>
<evidence type="ECO:0000256" key="1">
    <source>
        <dbReference type="SAM" id="Coils"/>
    </source>
</evidence>
<protein>
    <submittedName>
        <fullName evidence="2">Uncharacterized protein</fullName>
    </submittedName>
</protein>
<sequence>MCLHDSLTFPTQPRIPGFGVQPHLTIHNPVATMEEGAGFNGAGAQDNGGGEEVLLLTQDDVVDFVEETQNEMRPIRDGAFADWDTMDGDAGLRMPHEVQIVCESFRVKHLVMLLSWERVKRTLERSKQALVARGQDLEVELETIAILEEQIERVNHQVRHLRRAFNIANEMLGAANECVEGLNMNRYPIQPPELPGFGNN</sequence>
<reference evidence="2" key="1">
    <citation type="submission" date="2020-06" db="EMBL/GenBank/DDBJ databases">
        <authorList>
            <consortium name="Plant Systems Biology data submission"/>
        </authorList>
    </citation>
    <scope>NUCLEOTIDE SEQUENCE</scope>
    <source>
        <strain evidence="2">D6</strain>
    </source>
</reference>
<dbReference type="Proteomes" id="UP001153069">
    <property type="component" value="Unassembled WGS sequence"/>
</dbReference>
<accession>A0A9N8DUC7</accession>
<name>A0A9N8DUC7_9STRA</name>
<keyword evidence="3" id="KW-1185">Reference proteome</keyword>
<proteinExistence type="predicted"/>
<keyword evidence="1" id="KW-0175">Coiled coil</keyword>